<evidence type="ECO:0000313" key="3">
    <source>
        <dbReference type="WBParaSite" id="NBR_0001685401-mRNA-1"/>
    </source>
</evidence>
<accession>A0A0N4YIU8</accession>
<keyword evidence="2" id="KW-1185">Reference proteome</keyword>
<gene>
    <name evidence="1" type="ORF">NBR_LOCUS16855</name>
</gene>
<reference evidence="3" key="1">
    <citation type="submission" date="2017-02" db="UniProtKB">
        <authorList>
            <consortium name="WormBaseParasite"/>
        </authorList>
    </citation>
    <scope>IDENTIFICATION</scope>
</reference>
<dbReference type="Proteomes" id="UP000271162">
    <property type="component" value="Unassembled WGS sequence"/>
</dbReference>
<evidence type="ECO:0000313" key="2">
    <source>
        <dbReference type="Proteomes" id="UP000271162"/>
    </source>
</evidence>
<proteinExistence type="predicted"/>
<dbReference type="AlphaFoldDB" id="A0A0N4YIU8"/>
<name>A0A0N4YIU8_NIPBR</name>
<sequence>MLNLDHLKSDQKHFTAVGLNMAVDWMYGTPIEFSTNHLTDALAASFVLEMYDMVCAIEEAVLNVQFRPKVLVGFLSRNYHSESMVVYRLVQVTLRQW</sequence>
<evidence type="ECO:0000313" key="1">
    <source>
        <dbReference type="EMBL" id="VDL80450.1"/>
    </source>
</evidence>
<dbReference type="EMBL" id="UYSL01022432">
    <property type="protein sequence ID" value="VDL80450.1"/>
    <property type="molecule type" value="Genomic_DNA"/>
</dbReference>
<dbReference type="WBParaSite" id="NBR_0001685401-mRNA-1">
    <property type="protein sequence ID" value="NBR_0001685401-mRNA-1"/>
    <property type="gene ID" value="NBR_0001685401"/>
</dbReference>
<organism evidence="3">
    <name type="scientific">Nippostrongylus brasiliensis</name>
    <name type="common">Rat hookworm</name>
    <dbReference type="NCBI Taxonomy" id="27835"/>
    <lineage>
        <taxon>Eukaryota</taxon>
        <taxon>Metazoa</taxon>
        <taxon>Ecdysozoa</taxon>
        <taxon>Nematoda</taxon>
        <taxon>Chromadorea</taxon>
        <taxon>Rhabditida</taxon>
        <taxon>Rhabditina</taxon>
        <taxon>Rhabditomorpha</taxon>
        <taxon>Strongyloidea</taxon>
        <taxon>Heligmosomidae</taxon>
        <taxon>Nippostrongylus</taxon>
    </lineage>
</organism>
<protein>
    <submittedName>
        <fullName evidence="3">RNase III domain-containing protein</fullName>
    </submittedName>
</protein>
<reference evidence="1 2" key="2">
    <citation type="submission" date="2018-11" db="EMBL/GenBank/DDBJ databases">
        <authorList>
            <consortium name="Pathogen Informatics"/>
        </authorList>
    </citation>
    <scope>NUCLEOTIDE SEQUENCE [LARGE SCALE GENOMIC DNA]</scope>
</reference>